<proteinExistence type="predicted"/>
<dbReference type="OrthoDB" id="3232706at2"/>
<organism evidence="1 3">
    <name type="scientific">Bifidobacterium moukalabense DSM 27321</name>
    <dbReference type="NCBI Taxonomy" id="1435051"/>
    <lineage>
        <taxon>Bacteria</taxon>
        <taxon>Bacillati</taxon>
        <taxon>Actinomycetota</taxon>
        <taxon>Actinomycetes</taxon>
        <taxon>Bifidobacteriales</taxon>
        <taxon>Bifidobacteriaceae</taxon>
        <taxon>Bifidobacterium</taxon>
    </lineage>
</organism>
<dbReference type="EMBL" id="AZMV01000003">
    <property type="protein sequence ID" value="ETY71676.1"/>
    <property type="molecule type" value="Genomic_DNA"/>
</dbReference>
<dbReference type="RefSeq" id="WP_051428892.1">
    <property type="nucleotide sequence ID" value="NZ_AZMV01000003.1"/>
</dbReference>
<dbReference type="EMBL" id="AZMV01000004">
    <property type="protein sequence ID" value="ETY71326.1"/>
    <property type="molecule type" value="Genomic_DNA"/>
</dbReference>
<dbReference type="STRING" id="1435051.BMOU_0754"/>
<keyword evidence="3" id="KW-1185">Reference proteome</keyword>
<dbReference type="GeneID" id="97501379"/>
<gene>
    <name evidence="2" type="ORF">BMOU_0754</name>
    <name evidence="1" type="ORF">BMOU_0813</name>
</gene>
<reference evidence="1 3" key="1">
    <citation type="journal article" date="2014" name="Genome Announc.">
        <title>The Genome Sequence of Bifidobacterium moukalabense DSM 27321 Highlights the Close Phylogenetic Relatedness with the Bifidobacterium dentium Taxon.</title>
        <authorList>
            <person name="Lugli G.A."/>
            <person name="Duranti S."/>
            <person name="Milani C."/>
            <person name="Turroni F."/>
            <person name="Viappiani A."/>
            <person name="Mangifesta M."/>
            <person name="van Sinderen D."/>
            <person name="Ventura M."/>
        </authorList>
    </citation>
    <scope>NUCLEOTIDE SEQUENCE [LARGE SCALE GENOMIC DNA]</scope>
    <source>
        <strain evidence="1 3">DSM 27321</strain>
    </source>
</reference>
<dbReference type="eggNOG" id="ENOG50339ND">
    <property type="taxonomic scope" value="Bacteria"/>
</dbReference>
<evidence type="ECO:0000313" key="1">
    <source>
        <dbReference type="EMBL" id="ETY71326.1"/>
    </source>
</evidence>
<accession>W4NA08</accession>
<evidence type="ECO:0000313" key="2">
    <source>
        <dbReference type="EMBL" id="ETY71676.1"/>
    </source>
</evidence>
<dbReference type="AlphaFoldDB" id="W4NA08"/>
<comment type="caution">
    <text evidence="1">The sequence shown here is derived from an EMBL/GenBank/DDBJ whole genome shotgun (WGS) entry which is preliminary data.</text>
</comment>
<sequence>MAHYNITYSCGHEERIELFGKVSGRESRIEWLETQMCRACKAAQDSEGLPKLSGTEKQTAWAARIRRTFLDQTESQLGHVILTNPQAAEAANELLNLVKDSINEQTSAAWWIDNRDRLEPEFAKMAMAKREVSKQAD</sequence>
<dbReference type="Proteomes" id="UP000019155">
    <property type="component" value="Unassembled WGS sequence"/>
</dbReference>
<name>W4NA08_9BIFI</name>
<protein>
    <submittedName>
        <fullName evidence="1">Uncharacterized protein</fullName>
    </submittedName>
</protein>
<evidence type="ECO:0000313" key="3">
    <source>
        <dbReference type="Proteomes" id="UP000019155"/>
    </source>
</evidence>
<dbReference type="PATRIC" id="fig|1435051.3.peg.750"/>